<dbReference type="InterPro" id="IPR013517">
    <property type="entry name" value="FG-GAP"/>
</dbReference>
<name>A0AA49JGD4_9BACT</name>
<organism evidence="2">
    <name type="scientific">Roseihalotalea indica</name>
    <dbReference type="NCBI Taxonomy" id="2867963"/>
    <lineage>
        <taxon>Bacteria</taxon>
        <taxon>Pseudomonadati</taxon>
        <taxon>Bacteroidota</taxon>
        <taxon>Cytophagia</taxon>
        <taxon>Cytophagales</taxon>
        <taxon>Catalimonadaceae</taxon>
        <taxon>Roseihalotalea</taxon>
    </lineage>
</organism>
<dbReference type="Pfam" id="PF13517">
    <property type="entry name" value="FG-GAP_3"/>
    <property type="match status" value="1"/>
</dbReference>
<keyword evidence="1" id="KW-0732">Signal</keyword>
<dbReference type="EMBL" id="CP120682">
    <property type="protein sequence ID" value="WKN36295.1"/>
    <property type="molecule type" value="Genomic_DNA"/>
</dbReference>
<protein>
    <submittedName>
        <fullName evidence="2">Gliding motility-associated C-terminal domain-containing protein</fullName>
    </submittedName>
</protein>
<sequence>MKRFLIIYISSLFFILLNVHESYAQSPGITPLAGENCNNGVDDDGDGLIDCKDGDCINAPSCILERTEGVVNGIPINCNDGIDNDGDGLADCNDPKCQTTCSGEICNDGIDNDGDGLIDCQDRDEISGCKASVFCENDCGDGIDNDGDGFYDYYDGDCLADPDNPNNYIVTQPDCEAFPVGNVFSIQTADSSANRTSAAFGMPMVADVDNDGTPEVITTNSDNGNIFVLNGADLSDIESQTDHGSTAYGYPTVGDVDGDGFGEIFVVDFNGRIKAYNHDLSNYWGTKTSAFTGNGRVLGLADFNLDGQAELYQVNEIRDATTGNVLIAGSHGTSKYPSANNWETELNAAPVAIDILPNGACTDCQGLELVVGHIIYSVDIAGGKLTEVLNMDNAATLAADYRSGGYHPKYAGWSGQTYSATSIADYNGDGFLDVVMGGTTGNQNGPTSVFFWDLQNDEVKMFIVSRLGSTINGGIKGNFRDLNNGGCGNSEQCTWMRGVGTLNIANIDNDPELEITFMSGSSLYALDQDMNLEWANHDQFWESSSGFTGTTVFDFDGDGASEIIYRDEINLYIVDGISGQIVSGLLDGSFCSSQTQGDYPIVADVDGDGETEIIVSCGQARNIYGSAPATNSTRINGHIKVYKAGGNNYWVPARGVWNQYAYFNVNINDDLSIPKIPQPHHLSMSQLCNNPSATATFSLNKFLNQSPRISYCGNLVFPAPKLDFVGDSTEITPPVCPEQEFQIRLYFENNGDEDVAKPIPISFYSDDPQKPYANTDADPHFSIEYLSIPGGLQPGEFIDTTLTITGPRGAYTLYASLNDVGPYDSLGNKIDNSTFYPLTKLNGTVRECDDTPTIVASDVNPFPFDVLAVKLRDNRNCPGALANSNNGEVQVFAGDSTVLQESDYDIIWTEISTGDVVGSNALVTELDSGIYEVIVTYNNGVYTCQGLADTVRVERFEDWPDTEVVSLETLQPVSSCAPGSADGQARVLLNGISPSDSDYSISWEEEQQGNSVAVGDTATNLQPIIYKVVVTNLLTGCSVSETIDMTLGLPEIRDLTIVGNTNCKNPNGSITVQMEGSVSDYDFMLIQQSPIQDTTYSNNPSFNKLDEGFYEVRAYDPTNDCGLYSSGEAFEIKTTKSIDDITIEVANDQTACSAPYNGQLTAVVADPTKYDWQWFRGTVTSGSLAVVVASDYFTPDTLSTNLTNVYTVVATDKGSGCTFSEAITLTEDVVIPQIDVSNVDILQHQTTCAPNGEVQISVGASNETAGYRFTLRQGSTIVDTNTTGLFTGLEAGRYNAIAENIATRCISTASAPFDILNQITPFGTIAFNETPQTNCNPANPNGALGVTVGGVTTGYQFKWFVGVDTSTVYPTQPVPGHTLSGIEAGNYVVRIYNNATGCITVAYHTLADESADYQETVTASVIEDQIYCTPGVFSGQIEAGLLASASGPAPDTANYTYYWYEGTKTNVRNGSAILISGQNQSVINGLDVGWYSVRAVRNDGFGCAALDTAEVFVDDMRDFPVAGINIDVVEQTSCDSNNENGGLRGDINGNTTGYVFNWYELDNGVDIPITDNNPNAVINGFSVDNLGEGTYILEVENIETGCTGRQQVNLYDNIIRGDDILLTLGATDATNCSPANGVAEVTSIEITEDGGATYTPDNISNYTFQWYRGDDMTDPILLSENAAAQSPQLTGVEPGQYTVLATSNNSTCPSVPYTITVSSGFINNLTFTIIEDKQNDCINPDGGLEVTAVTGGSGSYSYQWYKGATLDYPLSGETLPRIEQIRSDKYTIVITDDNTGCSVDTTLTVGSDVTPVPPPSLSVIDVTTCDPSLYNGQVTGEVDPTILSTIPKYSLNGYGQDDFFYYWFEGKLEDGAVKYIDPSGDLDDPNNYLTLNNDSPTLTPFDNKRIISNLAPGWYTVIIVDAKQYIASGGVDPFECQSDARSFEVKAIAQSPVVTETSNTPNSFCEDSNGETVLEVSKKADDTTPYGEYRIIDATLNGVTYPIPGADSTSTHIAGISTFTVGRLASGTYEFTLQDATTKCNTIVEVEIQNVLDPPNLLSADVEVVADQTSCNPINGIVRVKNPPSNVGVMADYEFLWFDDLAKYNSATSDRDADFVGDTWASRPAGRYYVFAINKTTGCISSYQMLEIKEDITETQVTISSISNTDCSGANEGTLTAEAEELQTDGTISTPGAGYRFEWYDDSNNLIHTDNGLLTSTITNLTSAPYRVEVRNLDLDCETVTARDTVDFEPVYPEFTAASADPTHVKTCDGDGRIEITEIFEDGSVIQSTDAAFSNYSFDWYQGDPTIPANQLPGNTNVQTDLLVDTYYIFVTNTSAGSNCRSINPLQVVLVDSIEYPLIYGAVDEHFTECTGVNEGEISVSIEELDGTVPATGYNIEWFEESSTVAFQTDPNATASTVSNLIAGDYKVVAVNNETGCRSDTARFTVNSIVAKPILTASKIADQTNCDPINGAAQVDNLTFLGVASPTSGYDFVWTEDDFATSISTGTYGLDANGETANSLPAGTYLIKAVNSTTGCESLPVQIVIEDSTQSLIVLLDNISDPIVACNPADDPEGSIEVEVLNSTDIITRWYAGAVITDPADSIVGFSNSLEIEDVVPGTYSVWVQDILSGCTTTRTYTIEGVAVPLTISTSATPVFSCITPNGQMAANVNGGSGNYRYRWIDSQGNVVTTSDNANLVTGMNSGTYTVQVSDRNEPDCATVEAEVTIQDTRGNDIVVEVTPDFPVTNCDVSNPNGQLSATVSGDLSRYDFFWYAGESTDGNPVAQGPTATELSPSTYSVVARDKVTGCLSDPFTTTVAAELDQQQLPVPLTELVSPVTRCTFPDGSALAVLDSALLDSTAVYEYAWYNENGREVFKSTRTNIVRELPVGDYFVRVTNLVTGCYSESEEITIPENIRPHDFEIVTTPSTCLEATGSVQVVFHENFKVVDIEWLTPNGYASHFFLKDQPPGLYEVTVTDDKGCKFTQTAQIESTIYTYNGISPNGDGNNDKFIISCIEDFVNNRVRIYNRAGTLVYENMNYDNNTSFFEGYGNRGLYIGGEKLPDGTYFYIIDKNNGDDPESGYLELIR</sequence>
<evidence type="ECO:0000313" key="2">
    <source>
        <dbReference type="EMBL" id="WKN36295.1"/>
    </source>
</evidence>
<reference evidence="2" key="1">
    <citation type="journal article" date="2023" name="Comput. Struct. Biotechnol. J.">
        <title>Discovery of a novel marine Bacteroidetes with a rich repertoire of carbohydrate-active enzymes.</title>
        <authorList>
            <person name="Chen B."/>
            <person name="Liu G."/>
            <person name="Chen Q."/>
            <person name="Wang H."/>
            <person name="Liu L."/>
            <person name="Tang K."/>
        </authorList>
    </citation>
    <scope>NUCLEOTIDE SEQUENCE</scope>
    <source>
        <strain evidence="2">TK19036</strain>
    </source>
</reference>
<dbReference type="SUPFAM" id="SSF69318">
    <property type="entry name" value="Integrin alpha N-terminal domain"/>
    <property type="match status" value="2"/>
</dbReference>
<evidence type="ECO:0000256" key="1">
    <source>
        <dbReference type="ARBA" id="ARBA00022729"/>
    </source>
</evidence>
<accession>A0AA49JGD4</accession>
<dbReference type="InterPro" id="IPR028994">
    <property type="entry name" value="Integrin_alpha_N"/>
</dbReference>
<proteinExistence type="predicted"/>
<gene>
    <name evidence="2" type="ORF">K4G66_28435</name>
</gene>
<reference evidence="2" key="2">
    <citation type="journal article" date="2024" name="Antonie Van Leeuwenhoek">
        <title>Roseihalotalea indica gen. nov., sp. nov., a halophilic Bacteroidetes from mesopelagic Southwest Indian Ocean with higher carbohydrate metabolic potential.</title>
        <authorList>
            <person name="Chen B."/>
            <person name="Zhang M."/>
            <person name="Lin D."/>
            <person name="Ye J."/>
            <person name="Tang K."/>
        </authorList>
    </citation>
    <scope>NUCLEOTIDE SEQUENCE</scope>
    <source>
        <strain evidence="2">TK19036</strain>
    </source>
</reference>
<dbReference type="Pfam" id="PF13585">
    <property type="entry name" value="CHU_C"/>
    <property type="match status" value="1"/>
</dbReference>